<dbReference type="PROSITE" id="PS00108">
    <property type="entry name" value="PROTEIN_KINASE_ST"/>
    <property type="match status" value="1"/>
</dbReference>
<feature type="transmembrane region" description="Helical" evidence="17">
    <location>
        <begin position="496"/>
        <end position="517"/>
    </location>
</feature>
<evidence type="ECO:0000256" key="15">
    <source>
        <dbReference type="PROSITE-ProRule" id="PRU10141"/>
    </source>
</evidence>
<evidence type="ECO:0000256" key="2">
    <source>
        <dbReference type="ARBA" id="ARBA00022527"/>
    </source>
</evidence>
<keyword evidence="20" id="KW-1185">Reference proteome</keyword>
<dbReference type="PANTHER" id="PTHR45631:SF91">
    <property type="entry name" value="PROTEIN KINASE DOMAIN-CONTAINING PROTEIN"/>
    <property type="match status" value="1"/>
</dbReference>
<feature type="region of interest" description="Disordered" evidence="16">
    <location>
        <begin position="441"/>
        <end position="494"/>
    </location>
</feature>
<comment type="subcellular location">
    <subcellularLocation>
        <location evidence="1">Cell membrane</location>
        <topology evidence="1">Single-pass membrane protein</topology>
    </subcellularLocation>
</comment>
<accession>A0AAD5W8Q9</accession>
<keyword evidence="4" id="KW-0433">Leucine-rich repeat</keyword>
<feature type="compositionally biased region" description="Polar residues" evidence="16">
    <location>
        <begin position="451"/>
        <end position="461"/>
    </location>
</feature>
<evidence type="ECO:0000256" key="6">
    <source>
        <dbReference type="ARBA" id="ARBA00022692"/>
    </source>
</evidence>
<evidence type="ECO:0000313" key="20">
    <source>
        <dbReference type="Proteomes" id="UP001210211"/>
    </source>
</evidence>
<dbReference type="Proteomes" id="UP001210211">
    <property type="component" value="Unassembled WGS sequence"/>
</dbReference>
<dbReference type="InterPro" id="IPR011009">
    <property type="entry name" value="Kinase-like_dom_sf"/>
</dbReference>
<comment type="caution">
    <text evidence="19">The sequence shown here is derived from an EMBL/GenBank/DDBJ whole genome shotgun (WGS) entry which is preliminary data.</text>
</comment>
<evidence type="ECO:0000256" key="5">
    <source>
        <dbReference type="ARBA" id="ARBA00022679"/>
    </source>
</evidence>
<dbReference type="InterPro" id="IPR008271">
    <property type="entry name" value="Ser/Thr_kinase_AS"/>
</dbReference>
<evidence type="ECO:0000256" key="13">
    <source>
        <dbReference type="ARBA" id="ARBA00023136"/>
    </source>
</evidence>
<dbReference type="Pfam" id="PF12819">
    <property type="entry name" value="Malectin_like"/>
    <property type="match status" value="2"/>
</dbReference>
<evidence type="ECO:0000256" key="14">
    <source>
        <dbReference type="ARBA" id="ARBA00023170"/>
    </source>
</evidence>
<dbReference type="FunFam" id="1.10.510.10:FF:000146">
    <property type="entry name" value="LRR receptor-like serine/threonine-protein kinase IOS1"/>
    <property type="match status" value="1"/>
</dbReference>
<evidence type="ECO:0000256" key="9">
    <source>
        <dbReference type="ARBA" id="ARBA00022741"/>
    </source>
</evidence>
<dbReference type="PROSITE" id="PS51450">
    <property type="entry name" value="LRR"/>
    <property type="match status" value="1"/>
</dbReference>
<evidence type="ECO:0000256" key="10">
    <source>
        <dbReference type="ARBA" id="ARBA00022777"/>
    </source>
</evidence>
<dbReference type="InterPro" id="IPR001611">
    <property type="entry name" value="Leu-rich_rpt"/>
</dbReference>
<dbReference type="Pfam" id="PF13855">
    <property type="entry name" value="LRR_8"/>
    <property type="match status" value="1"/>
</dbReference>
<dbReference type="Gene3D" id="3.80.10.10">
    <property type="entry name" value="Ribonuclease Inhibitor"/>
    <property type="match status" value="1"/>
</dbReference>
<organism evidence="19 20">
    <name type="scientific">Rhynchospora tenuis</name>
    <dbReference type="NCBI Taxonomy" id="198213"/>
    <lineage>
        <taxon>Eukaryota</taxon>
        <taxon>Viridiplantae</taxon>
        <taxon>Streptophyta</taxon>
        <taxon>Embryophyta</taxon>
        <taxon>Tracheophyta</taxon>
        <taxon>Spermatophyta</taxon>
        <taxon>Magnoliopsida</taxon>
        <taxon>Liliopsida</taxon>
        <taxon>Poales</taxon>
        <taxon>Cyperaceae</taxon>
        <taxon>Cyperoideae</taxon>
        <taxon>Rhynchosporeae</taxon>
        <taxon>Rhynchospora</taxon>
    </lineage>
</organism>
<dbReference type="PANTHER" id="PTHR45631">
    <property type="entry name" value="OS07G0107800 PROTEIN-RELATED"/>
    <property type="match status" value="1"/>
</dbReference>
<evidence type="ECO:0000256" key="11">
    <source>
        <dbReference type="ARBA" id="ARBA00022840"/>
    </source>
</evidence>
<feature type="region of interest" description="Disordered" evidence="16">
    <location>
        <begin position="233"/>
        <end position="256"/>
    </location>
</feature>
<dbReference type="PRINTS" id="PR00019">
    <property type="entry name" value="LEURICHRPT"/>
</dbReference>
<dbReference type="SMART" id="SM00220">
    <property type="entry name" value="S_TKc"/>
    <property type="match status" value="1"/>
</dbReference>
<keyword evidence="11 15" id="KW-0067">ATP-binding</keyword>
<dbReference type="SUPFAM" id="SSF56112">
    <property type="entry name" value="Protein kinase-like (PK-like)"/>
    <property type="match status" value="1"/>
</dbReference>
<keyword evidence="12 17" id="KW-1133">Transmembrane helix</keyword>
<keyword evidence="7" id="KW-0732">Signal</keyword>
<dbReference type="InterPro" id="IPR024788">
    <property type="entry name" value="Malectin-like_Carb-bd_dom"/>
</dbReference>
<evidence type="ECO:0000256" key="1">
    <source>
        <dbReference type="ARBA" id="ARBA00004162"/>
    </source>
</evidence>
<keyword evidence="5" id="KW-0808">Transferase</keyword>
<dbReference type="GO" id="GO:0005524">
    <property type="term" value="F:ATP binding"/>
    <property type="evidence" value="ECO:0007669"/>
    <property type="project" value="UniProtKB-UniRule"/>
</dbReference>
<keyword evidence="3" id="KW-0597">Phosphoprotein</keyword>
<keyword evidence="2" id="KW-0723">Serine/threonine-protein kinase</keyword>
<feature type="domain" description="Protein kinase" evidence="18">
    <location>
        <begin position="561"/>
        <end position="815"/>
    </location>
</feature>
<evidence type="ECO:0000256" key="4">
    <source>
        <dbReference type="ARBA" id="ARBA00022614"/>
    </source>
</evidence>
<keyword evidence="13 17" id="KW-0472">Membrane</keyword>
<dbReference type="Gene3D" id="1.10.510.10">
    <property type="entry name" value="Transferase(Phosphotransferase) domain 1"/>
    <property type="match status" value="1"/>
</dbReference>
<dbReference type="PROSITE" id="PS00107">
    <property type="entry name" value="PROTEIN_KINASE_ATP"/>
    <property type="match status" value="1"/>
</dbReference>
<dbReference type="InterPro" id="IPR032675">
    <property type="entry name" value="LRR_dom_sf"/>
</dbReference>
<evidence type="ECO:0000256" key="17">
    <source>
        <dbReference type="SAM" id="Phobius"/>
    </source>
</evidence>
<dbReference type="EMBL" id="JAMRDG010000020">
    <property type="protein sequence ID" value="KAJ3678974.1"/>
    <property type="molecule type" value="Genomic_DNA"/>
</dbReference>
<keyword evidence="14" id="KW-0675">Receptor</keyword>
<feature type="compositionally biased region" description="Basic and acidic residues" evidence="16">
    <location>
        <begin position="242"/>
        <end position="252"/>
    </location>
</feature>
<sequence>MNHNVSGVYITSGVSKHYYDVRSFPTGPRNCYTLRSLTAGSKYLIRATFMYGDYDGLNKPPIFDLYIGVNFWRRVNISDASKFYIAEVITVVTNSYIQVCLLDKGQGTPFISSLDLRPLKSSLYPAVANASVSMSLHRRLNAGVDDSVLVRYPADPHDRVWEPFNNPGDWTQVNTTSSVQNPPNDMFEPPSAVMQTGSSNDPGFQIRFYWLPEPEYKSPSYFAVLYFAELLEPPPPNPPSPDPKKPPKKGSDSNDNTKQFREFTISINGYDWYASPVVPQYLMTSEVYGYTQTTTYSQYNLMLEPTDNATLAPLLNAVEIFVVLPTADLPTDSGDFVAIMAIRERYILKKNWTGDPCYPKVLLWNGVTCNYGIATPPRMIALNLSSTGLTGGIATYFANITELQSLDLSHNNLTGPIPDFLALLPSLTFLDLSSNQLSGSVPPALQKKSQDGTLTLRTSDNGSTGAAPLSGSSPSSSNSTSSSSGNTSAKTSNKSGVIGGVTVTVIVISLVALLIVIRRRRQHNAYVRPQGSSAKGNYDEDTSLNFDNRQFTYKELKKITNDFEKDIGRGGFGTVYLGYLEDGTPVAVKMRSQSAAQGIKEFLGEDGEYSALVYEYMSEGTLQDKLRGPAAEAKPMNWHNRLRIGFESAQGLEYLHKACKPPLIHRDVKTNNILLNSKLEAKIADFGLSKAFNNEIHSHISTAVVGTPGYLDPEYYTSFQLSEKSDVFSFGVVLLELVTGQPPIIAGPEGGHVVQWVRQRLSKGDIEDVVDTKMQGEYDVNSVWKVADLALKCVSHTSSQRPTMSDVVDELKECMELEAVNEKGYNSNPSSITSFEYSRNDNAFMYPSGNAEISQTYEVGHFGRVDLVSGPAAR</sequence>
<evidence type="ECO:0000256" key="3">
    <source>
        <dbReference type="ARBA" id="ARBA00022553"/>
    </source>
</evidence>
<reference evidence="19 20" key="1">
    <citation type="journal article" date="2022" name="Cell">
        <title>Repeat-based holocentromeres influence genome architecture and karyotype evolution.</title>
        <authorList>
            <person name="Hofstatter P.G."/>
            <person name="Thangavel G."/>
            <person name="Lux T."/>
            <person name="Neumann P."/>
            <person name="Vondrak T."/>
            <person name="Novak P."/>
            <person name="Zhang M."/>
            <person name="Costa L."/>
            <person name="Castellani M."/>
            <person name="Scott A."/>
            <person name="Toegelov H."/>
            <person name="Fuchs J."/>
            <person name="Mata-Sucre Y."/>
            <person name="Dias Y."/>
            <person name="Vanzela A.L.L."/>
            <person name="Huettel B."/>
            <person name="Almeida C.C.S."/>
            <person name="Simkova H."/>
            <person name="Souza G."/>
            <person name="Pedrosa-Harand A."/>
            <person name="Macas J."/>
            <person name="Mayer K.F.X."/>
            <person name="Houben A."/>
            <person name="Marques A."/>
        </authorList>
    </citation>
    <scope>NUCLEOTIDE SEQUENCE [LARGE SCALE GENOMIC DNA]</scope>
    <source>
        <strain evidence="19">RhyTen1mFocal</strain>
    </source>
</reference>
<gene>
    <name evidence="19" type="ORF">LUZ61_021138</name>
</gene>
<dbReference type="Pfam" id="PF00069">
    <property type="entry name" value="Pkinase"/>
    <property type="match status" value="1"/>
</dbReference>
<dbReference type="InterPro" id="IPR000719">
    <property type="entry name" value="Prot_kinase_dom"/>
</dbReference>
<proteinExistence type="predicted"/>
<keyword evidence="9 15" id="KW-0547">Nucleotide-binding</keyword>
<keyword evidence="8" id="KW-0677">Repeat</keyword>
<evidence type="ECO:0000256" key="8">
    <source>
        <dbReference type="ARBA" id="ARBA00022737"/>
    </source>
</evidence>
<dbReference type="GO" id="GO:0005886">
    <property type="term" value="C:plasma membrane"/>
    <property type="evidence" value="ECO:0007669"/>
    <property type="project" value="UniProtKB-SubCell"/>
</dbReference>
<dbReference type="SUPFAM" id="SSF52058">
    <property type="entry name" value="L domain-like"/>
    <property type="match status" value="1"/>
</dbReference>
<dbReference type="PROSITE" id="PS50011">
    <property type="entry name" value="PROTEIN_KINASE_DOM"/>
    <property type="match status" value="1"/>
</dbReference>
<evidence type="ECO:0000313" key="19">
    <source>
        <dbReference type="EMBL" id="KAJ3678974.1"/>
    </source>
</evidence>
<feature type="compositionally biased region" description="Low complexity" evidence="16">
    <location>
        <begin position="462"/>
        <end position="494"/>
    </location>
</feature>
<evidence type="ECO:0000259" key="18">
    <source>
        <dbReference type="PROSITE" id="PS50011"/>
    </source>
</evidence>
<dbReference type="AlphaFoldDB" id="A0AAD5W8Q9"/>
<dbReference type="InterPro" id="IPR017441">
    <property type="entry name" value="Protein_kinase_ATP_BS"/>
</dbReference>
<name>A0AAD5W8Q9_9POAL</name>
<feature type="binding site" evidence="15">
    <location>
        <position position="589"/>
    </location>
    <ligand>
        <name>ATP</name>
        <dbReference type="ChEBI" id="CHEBI:30616"/>
    </ligand>
</feature>
<dbReference type="FunFam" id="3.80.10.10:FF:000129">
    <property type="entry name" value="Leucine-rich repeat receptor-like kinase"/>
    <property type="match status" value="1"/>
</dbReference>
<dbReference type="GO" id="GO:0004674">
    <property type="term" value="F:protein serine/threonine kinase activity"/>
    <property type="evidence" value="ECO:0007669"/>
    <property type="project" value="UniProtKB-KW"/>
</dbReference>
<evidence type="ECO:0000256" key="7">
    <source>
        <dbReference type="ARBA" id="ARBA00022729"/>
    </source>
</evidence>
<evidence type="ECO:0000256" key="12">
    <source>
        <dbReference type="ARBA" id="ARBA00022989"/>
    </source>
</evidence>
<dbReference type="Gene3D" id="3.30.200.20">
    <property type="entry name" value="Phosphorylase Kinase, domain 1"/>
    <property type="match status" value="1"/>
</dbReference>
<evidence type="ECO:0000256" key="16">
    <source>
        <dbReference type="SAM" id="MobiDB-lite"/>
    </source>
</evidence>
<protein>
    <recommendedName>
        <fullName evidence="18">Protein kinase domain-containing protein</fullName>
    </recommendedName>
</protein>
<keyword evidence="10" id="KW-0418">Kinase</keyword>
<keyword evidence="6 17" id="KW-0812">Transmembrane</keyword>